<protein>
    <submittedName>
        <fullName evidence="4">Aryl hydrocarbon receptor nuclear translocator-like protein 1</fullName>
    </submittedName>
</protein>
<dbReference type="EMBL" id="KK118160">
    <property type="protein sequence ID" value="KFM72377.1"/>
    <property type="molecule type" value="Genomic_DNA"/>
</dbReference>
<dbReference type="Gene3D" id="4.10.280.10">
    <property type="entry name" value="Helix-loop-helix DNA-binding domain"/>
    <property type="match status" value="1"/>
</dbReference>
<dbReference type="CDD" id="cd11391">
    <property type="entry name" value="bHLH_PAS"/>
    <property type="match status" value="1"/>
</dbReference>
<dbReference type="InterPro" id="IPR036638">
    <property type="entry name" value="HLH_DNA-bd_sf"/>
</dbReference>
<dbReference type="GO" id="GO:0046983">
    <property type="term" value="F:protein dimerization activity"/>
    <property type="evidence" value="ECO:0007669"/>
    <property type="project" value="InterPro"/>
</dbReference>
<feature type="domain" description="BHLH" evidence="3">
    <location>
        <begin position="32"/>
        <end position="85"/>
    </location>
</feature>
<evidence type="ECO:0000313" key="5">
    <source>
        <dbReference type="Proteomes" id="UP000054359"/>
    </source>
</evidence>
<feature type="domain" description="PAS" evidence="2">
    <location>
        <begin position="104"/>
        <end position="175"/>
    </location>
</feature>
<dbReference type="Pfam" id="PF00010">
    <property type="entry name" value="HLH"/>
    <property type="match status" value="1"/>
</dbReference>
<dbReference type="PROSITE" id="PS50888">
    <property type="entry name" value="BHLH"/>
    <property type="match status" value="1"/>
</dbReference>
<name>A0A087U4T8_STEMI</name>
<dbReference type="Gene3D" id="3.30.450.20">
    <property type="entry name" value="PAS domain"/>
    <property type="match status" value="2"/>
</dbReference>
<feature type="compositionally biased region" description="Polar residues" evidence="1">
    <location>
        <begin position="27"/>
        <end position="38"/>
    </location>
</feature>
<proteinExistence type="predicted"/>
<dbReference type="OrthoDB" id="7788762at2759"/>
<keyword evidence="5" id="KW-1185">Reference proteome</keyword>
<dbReference type="InterPro" id="IPR011598">
    <property type="entry name" value="bHLH_dom"/>
</dbReference>
<feature type="region of interest" description="Disordered" evidence="1">
    <location>
        <begin position="449"/>
        <end position="473"/>
    </location>
</feature>
<feature type="non-terminal residue" evidence="4">
    <location>
        <position position="1122"/>
    </location>
</feature>
<evidence type="ECO:0000259" key="2">
    <source>
        <dbReference type="PROSITE" id="PS50112"/>
    </source>
</evidence>
<dbReference type="SUPFAM" id="SSF47459">
    <property type="entry name" value="HLH, helix-loop-helix DNA-binding domain"/>
    <property type="match status" value="1"/>
</dbReference>
<accession>A0A087U4T8</accession>
<dbReference type="AlphaFoldDB" id="A0A087U4T8"/>
<reference evidence="4 5" key="1">
    <citation type="submission" date="2013-11" db="EMBL/GenBank/DDBJ databases">
        <title>Genome sequencing of Stegodyphus mimosarum.</title>
        <authorList>
            <person name="Bechsgaard J."/>
        </authorList>
    </citation>
    <scope>NUCLEOTIDE SEQUENCE [LARGE SCALE GENOMIC DNA]</scope>
</reference>
<sequence>MSTASGVCKSENNERVKAQPARCKVSAQPSASTRLQRNQAEKQRRDRLNGYISELATLVPMVANASKPLDKVSILRLAAAQMRLNFSCLNPKRFKSKSVVLPPSVTAYLDVIEKTIGGFVIVTTFSGVIVFCSRCVEDYIGYQNIDIMGNSIYNYIHSGDVSHFEKKVNSVINRKKKKPSKKRTKIVKAHMQQRPLPRSGEVRYRKMVFKISVHINEVQENVNTEPASTAKGKKLTRTKDFGTTAVVLMFIEPVKLEPEIDISYIEAHQDAYFTIHGLQAEIIYADQRISTITGYMPNEVQGTSAYQYICSSDVPIAIFAQKAMFTSSDGTGIITYRLRIRDMRYVYLQSSGQIAYKDSTNEISHFVCFNKLLSDKEGSEELKKFQQRFAPQIIAAKMMDVKKKSHGQIPEVELKDALSILTDSLPSCSKSLKFNQTAKGATALNQQSTTFTDVSEKPSGSRKNSLEPEKRAENLLSVQSKKRLSVESVVTQEKAVKSSIHKRVDSSTSSVYESCQKKTIMSTNNNSSPIVNDVNLQEQLEDPYVLKSEGSAVYINSYEPTQNAILNNSFSDMSASASVSECSTMSTTTYESAQNTVLNQTYNGMSAQFVTVNQCPEGEFHFDNLANPRKSYSVPRRRHSDGPLAAETMNFELNNECLRNNGVSQFDDFLTPSRDQMTQMNLSEYVPNVQHEKMINFSRSYSLPYQTGSSESVMQSLKGNTEDYAKCDEEAFPSSIDHNTAALLSDVLLTSQNGMVAETLTDKIPQYNFGESLPKLQYPNNAASLNKMAIANNGCLEAANPNNDITTHHANLYNGAKYHDALTSSDLTFYSNDMNVGINNGLHEKVADSFNDVDYQCLNSVNNLHLSGTRISNCHDNVNNINSHQNGFSDGIKRDSRVNGLNKYDGRINGLNKYDGKINRLNNHPSINSLSSHYANDIQNLNYDEINSKYVSQVSHSLNGRTFAEGYATATKRKKPDLTTDFFASMDDDRSIQRSEELETSDISRNLDGSLQLFSEYTVDKKMENTDWPSSYVPIQTHPDVTNAEANINGELFYELDLFFKTLSQPPNAQSHCTVNDASNLCIADFGYVQSSSPGAKNHRNTVRQRTDFISPVGEWKNGFKQ</sequence>
<dbReference type="PANTHER" id="PTHR23042">
    <property type="entry name" value="CIRCADIAN PROTEIN CLOCK/ARNT/BMAL/PAS"/>
    <property type="match status" value="1"/>
</dbReference>
<feature type="compositionally biased region" description="Basic and acidic residues" evidence="1">
    <location>
        <begin position="464"/>
        <end position="473"/>
    </location>
</feature>
<dbReference type="Pfam" id="PF14598">
    <property type="entry name" value="PAS_11"/>
    <property type="match status" value="1"/>
</dbReference>
<dbReference type="CDD" id="cd00130">
    <property type="entry name" value="PAS"/>
    <property type="match status" value="2"/>
</dbReference>
<organism evidence="4 5">
    <name type="scientific">Stegodyphus mimosarum</name>
    <name type="common">African social velvet spider</name>
    <dbReference type="NCBI Taxonomy" id="407821"/>
    <lineage>
        <taxon>Eukaryota</taxon>
        <taxon>Metazoa</taxon>
        <taxon>Ecdysozoa</taxon>
        <taxon>Arthropoda</taxon>
        <taxon>Chelicerata</taxon>
        <taxon>Arachnida</taxon>
        <taxon>Araneae</taxon>
        <taxon>Araneomorphae</taxon>
        <taxon>Entelegynae</taxon>
        <taxon>Eresoidea</taxon>
        <taxon>Eresidae</taxon>
        <taxon>Stegodyphus</taxon>
    </lineage>
</organism>
<feature type="region of interest" description="Disordered" evidence="1">
    <location>
        <begin position="1"/>
        <end position="43"/>
    </location>
</feature>
<dbReference type="InterPro" id="IPR035965">
    <property type="entry name" value="PAS-like_dom_sf"/>
</dbReference>
<dbReference type="PROSITE" id="PS50112">
    <property type="entry name" value="PAS"/>
    <property type="match status" value="1"/>
</dbReference>
<gene>
    <name evidence="4" type="ORF">X975_02121</name>
</gene>
<dbReference type="GO" id="GO:0045944">
    <property type="term" value="P:positive regulation of transcription by RNA polymerase II"/>
    <property type="evidence" value="ECO:0007669"/>
    <property type="project" value="UniProtKB-ARBA"/>
</dbReference>
<dbReference type="Proteomes" id="UP000054359">
    <property type="component" value="Unassembled WGS sequence"/>
</dbReference>
<dbReference type="SMART" id="SM00091">
    <property type="entry name" value="PAS"/>
    <property type="match status" value="2"/>
</dbReference>
<evidence type="ECO:0000259" key="3">
    <source>
        <dbReference type="PROSITE" id="PS50888"/>
    </source>
</evidence>
<dbReference type="STRING" id="407821.A0A087U4T8"/>
<evidence type="ECO:0000313" key="4">
    <source>
        <dbReference type="EMBL" id="KFM72377.1"/>
    </source>
</evidence>
<dbReference type="InterPro" id="IPR050933">
    <property type="entry name" value="Circadian_TF"/>
</dbReference>
<dbReference type="SMART" id="SM00353">
    <property type="entry name" value="HLH"/>
    <property type="match status" value="1"/>
</dbReference>
<keyword evidence="4" id="KW-0675">Receptor</keyword>
<dbReference type="SUPFAM" id="SSF55785">
    <property type="entry name" value="PYP-like sensor domain (PAS domain)"/>
    <property type="match status" value="2"/>
</dbReference>
<dbReference type="InterPro" id="IPR000014">
    <property type="entry name" value="PAS"/>
</dbReference>
<evidence type="ECO:0000256" key="1">
    <source>
        <dbReference type="SAM" id="MobiDB-lite"/>
    </source>
</evidence>